<feature type="region of interest" description="Disordered" evidence="1">
    <location>
        <begin position="231"/>
        <end position="281"/>
    </location>
</feature>
<evidence type="ECO:0000313" key="2">
    <source>
        <dbReference type="EMBL" id="KFK24149.1"/>
    </source>
</evidence>
<reference evidence="3" key="1">
    <citation type="journal article" date="2015" name="Nat. Plants">
        <title>Genome expansion of Arabis alpina linked with retrotransposition and reduced symmetric DNA methylation.</title>
        <authorList>
            <person name="Willing E.M."/>
            <person name="Rawat V."/>
            <person name="Mandakova T."/>
            <person name="Maumus F."/>
            <person name="James G.V."/>
            <person name="Nordstroem K.J."/>
            <person name="Becker C."/>
            <person name="Warthmann N."/>
            <person name="Chica C."/>
            <person name="Szarzynska B."/>
            <person name="Zytnicki M."/>
            <person name="Albani M.C."/>
            <person name="Kiefer C."/>
            <person name="Bergonzi S."/>
            <person name="Castaings L."/>
            <person name="Mateos J.L."/>
            <person name="Berns M.C."/>
            <person name="Bujdoso N."/>
            <person name="Piofczyk T."/>
            <person name="de Lorenzo L."/>
            <person name="Barrero-Sicilia C."/>
            <person name="Mateos I."/>
            <person name="Piednoel M."/>
            <person name="Hagmann J."/>
            <person name="Chen-Min-Tao R."/>
            <person name="Iglesias-Fernandez R."/>
            <person name="Schuster S.C."/>
            <person name="Alonso-Blanco C."/>
            <person name="Roudier F."/>
            <person name="Carbonero P."/>
            <person name="Paz-Ares J."/>
            <person name="Davis S.J."/>
            <person name="Pecinka A."/>
            <person name="Quesneville H."/>
            <person name="Colot V."/>
            <person name="Lysak M.A."/>
            <person name="Weigel D."/>
            <person name="Coupland G."/>
            <person name="Schneeberger K."/>
        </authorList>
    </citation>
    <scope>NUCLEOTIDE SEQUENCE [LARGE SCALE GENOMIC DNA]</scope>
    <source>
        <strain evidence="3">cv. Pajares</strain>
    </source>
</reference>
<evidence type="ECO:0000313" key="3">
    <source>
        <dbReference type="Proteomes" id="UP000029120"/>
    </source>
</evidence>
<dbReference type="Proteomes" id="UP000029120">
    <property type="component" value="Unassembled WGS sequence"/>
</dbReference>
<name>A0A087G2P7_ARAAL</name>
<keyword evidence="3" id="KW-1185">Reference proteome</keyword>
<sequence length="281" mass="31293">MQRADDASARGSVLDEAKGHGDASRSKAGKVDPVDKKAERRGQQLKLKTTSKREGFQPFGLVELMKASDIISVISTGNRVIGAYVAEPSALKEEKHWLEEEVNKRDVHLEVASAETAKLRALLEKSRLTEDRLRKERDEARRRADEIASGSHARSSRHSSCLERIRSYLVTLHAQEEIKAQLCYWRGARISLEKIVEAEYEFPPGLLENYTKEEEEYLAKVESFNADSLGDDILFPTLPPPPPGPSRDVASQVPEGTREHGSFLSPQDNQDGDQVRASCGS</sequence>
<dbReference type="Gramene" id="KFK24149">
    <property type="protein sequence ID" value="KFK24149"/>
    <property type="gene ID" value="AALP_AAs50253U000300"/>
</dbReference>
<feature type="region of interest" description="Disordered" evidence="1">
    <location>
        <begin position="1"/>
        <end position="50"/>
    </location>
</feature>
<accession>A0A087G2P7</accession>
<feature type="compositionally biased region" description="Basic and acidic residues" evidence="1">
    <location>
        <begin position="133"/>
        <end position="146"/>
    </location>
</feature>
<dbReference type="EMBL" id="KL971719">
    <property type="protein sequence ID" value="KFK24149.1"/>
    <property type="molecule type" value="Genomic_DNA"/>
</dbReference>
<dbReference type="AlphaFoldDB" id="A0A087G2P7"/>
<evidence type="ECO:0000256" key="1">
    <source>
        <dbReference type="SAM" id="MobiDB-lite"/>
    </source>
</evidence>
<gene>
    <name evidence="2" type="ORF">AALP_AAs50253U000300</name>
</gene>
<feature type="region of interest" description="Disordered" evidence="1">
    <location>
        <begin position="133"/>
        <end position="153"/>
    </location>
</feature>
<proteinExistence type="predicted"/>
<protein>
    <submittedName>
        <fullName evidence="2">Uncharacterized protein</fullName>
    </submittedName>
</protein>
<organism evidence="2 3">
    <name type="scientific">Arabis alpina</name>
    <name type="common">Alpine rock-cress</name>
    <dbReference type="NCBI Taxonomy" id="50452"/>
    <lineage>
        <taxon>Eukaryota</taxon>
        <taxon>Viridiplantae</taxon>
        <taxon>Streptophyta</taxon>
        <taxon>Embryophyta</taxon>
        <taxon>Tracheophyta</taxon>
        <taxon>Spermatophyta</taxon>
        <taxon>Magnoliopsida</taxon>
        <taxon>eudicotyledons</taxon>
        <taxon>Gunneridae</taxon>
        <taxon>Pentapetalae</taxon>
        <taxon>rosids</taxon>
        <taxon>malvids</taxon>
        <taxon>Brassicales</taxon>
        <taxon>Brassicaceae</taxon>
        <taxon>Arabideae</taxon>
        <taxon>Arabis</taxon>
    </lineage>
</organism>
<feature type="compositionally biased region" description="Basic and acidic residues" evidence="1">
    <location>
        <begin position="1"/>
        <end position="42"/>
    </location>
</feature>